<proteinExistence type="predicted"/>
<evidence type="ECO:0000313" key="2">
    <source>
        <dbReference type="EMBL" id="PFK35389.1"/>
    </source>
</evidence>
<evidence type="ECO:0000259" key="1">
    <source>
        <dbReference type="PROSITE" id="PS51186"/>
    </source>
</evidence>
<evidence type="ECO:0000313" key="3">
    <source>
        <dbReference type="Proteomes" id="UP000242656"/>
    </source>
</evidence>
<sequence>MDIQIRRATEKDIKGITKVHVDSWKTTYKGILSDEMIEATTYESREKQWKNIFKQAIGNQYRYVAETLDGEIIGFIDGGLERTGKYDCDGELYAIYLLKEYQGYKVGKQLFQTLLSEFIKNDIYSVLVWVISNNPSRLFYEKFNPELVDTNFLERLEVEETAYCWRDVEHLYRLISN</sequence>
<dbReference type="EMBL" id="NUWN01000065">
    <property type="protein sequence ID" value="PFK35389.1"/>
    <property type="molecule type" value="Genomic_DNA"/>
</dbReference>
<protein>
    <submittedName>
        <fullName evidence="2">GNAT family N-acetyltransferase</fullName>
    </submittedName>
</protein>
<comment type="caution">
    <text evidence="2">The sequence shown here is derived from an EMBL/GenBank/DDBJ whole genome shotgun (WGS) entry which is preliminary data.</text>
</comment>
<keyword evidence="2" id="KW-0808">Transferase</keyword>
<dbReference type="Gene3D" id="3.40.630.30">
    <property type="match status" value="1"/>
</dbReference>
<reference evidence="2 3" key="1">
    <citation type="submission" date="2017-09" db="EMBL/GenBank/DDBJ databases">
        <title>Large-scale bioinformatics analysis of Bacillus genomes uncovers conserved roles of natural products in bacterial physiology.</title>
        <authorList>
            <consortium name="Agbiome Team Llc"/>
            <person name="Bleich R.M."/>
            <person name="Grubbs K.J."/>
            <person name="Santa Maria K.C."/>
            <person name="Allen S.E."/>
            <person name="Farag S."/>
            <person name="Shank E.A."/>
            <person name="Bowers A."/>
        </authorList>
    </citation>
    <scope>NUCLEOTIDE SEQUENCE [LARGE SCALE GENOMIC DNA]</scope>
    <source>
        <strain evidence="2 3">AFS083043</strain>
    </source>
</reference>
<dbReference type="Pfam" id="PF00583">
    <property type="entry name" value="Acetyltransf_1"/>
    <property type="match status" value="1"/>
</dbReference>
<gene>
    <name evidence="2" type="ORF">COI93_16900</name>
</gene>
<dbReference type="AlphaFoldDB" id="A0A2B0M379"/>
<dbReference type="InterPro" id="IPR000182">
    <property type="entry name" value="GNAT_dom"/>
</dbReference>
<dbReference type="GO" id="GO:0016747">
    <property type="term" value="F:acyltransferase activity, transferring groups other than amino-acyl groups"/>
    <property type="evidence" value="ECO:0007669"/>
    <property type="project" value="InterPro"/>
</dbReference>
<organism evidence="2 3">
    <name type="scientific">Bacillus cereus</name>
    <dbReference type="NCBI Taxonomy" id="1396"/>
    <lineage>
        <taxon>Bacteria</taxon>
        <taxon>Bacillati</taxon>
        <taxon>Bacillota</taxon>
        <taxon>Bacilli</taxon>
        <taxon>Bacillales</taxon>
        <taxon>Bacillaceae</taxon>
        <taxon>Bacillus</taxon>
        <taxon>Bacillus cereus group</taxon>
    </lineage>
</organism>
<name>A0A2B0M379_BACCE</name>
<dbReference type="Proteomes" id="UP000242656">
    <property type="component" value="Unassembled WGS sequence"/>
</dbReference>
<dbReference type="PROSITE" id="PS51186">
    <property type="entry name" value="GNAT"/>
    <property type="match status" value="1"/>
</dbReference>
<feature type="domain" description="N-acetyltransferase" evidence="1">
    <location>
        <begin position="3"/>
        <end position="159"/>
    </location>
</feature>
<dbReference type="InterPro" id="IPR016181">
    <property type="entry name" value="Acyl_CoA_acyltransferase"/>
</dbReference>
<dbReference type="CDD" id="cd04301">
    <property type="entry name" value="NAT_SF"/>
    <property type="match status" value="1"/>
</dbReference>
<accession>A0A2B0M379</accession>
<dbReference type="SUPFAM" id="SSF55729">
    <property type="entry name" value="Acyl-CoA N-acyltransferases (Nat)"/>
    <property type="match status" value="1"/>
</dbReference>
<dbReference type="RefSeq" id="WP_098491774.1">
    <property type="nucleotide sequence ID" value="NZ_NUWN01000065.1"/>
</dbReference>